<evidence type="ECO:0000256" key="4">
    <source>
        <dbReference type="ARBA" id="ARBA00012583"/>
    </source>
</evidence>
<comment type="subcellular location">
    <subcellularLocation>
        <location evidence="1">Endoplasmic reticulum membrane</location>
        <topology evidence="1">Single-pass membrane protein</topology>
    </subcellularLocation>
</comment>
<dbReference type="FunCoup" id="A0A6J0BM99">
    <property type="interactions" value="1828"/>
</dbReference>
<evidence type="ECO:0000256" key="13">
    <source>
        <dbReference type="ARBA" id="ARBA00070518"/>
    </source>
</evidence>
<evidence type="ECO:0000256" key="7">
    <source>
        <dbReference type="ARBA" id="ARBA00022692"/>
    </source>
</evidence>
<name>A0A6J0BM99_NEOLC</name>
<dbReference type="SUPFAM" id="SSF53448">
    <property type="entry name" value="Nucleotide-diphospho-sugar transferases"/>
    <property type="match status" value="1"/>
</dbReference>
<dbReference type="InterPro" id="IPR001173">
    <property type="entry name" value="Glyco_trans_2-like"/>
</dbReference>
<keyword evidence="16" id="KW-1185">Reference proteome</keyword>
<evidence type="ECO:0000259" key="15">
    <source>
        <dbReference type="Pfam" id="PF00535"/>
    </source>
</evidence>
<evidence type="ECO:0000313" key="17">
    <source>
        <dbReference type="RefSeq" id="XP_015515377.1"/>
    </source>
</evidence>
<evidence type="ECO:0000256" key="10">
    <source>
        <dbReference type="ARBA" id="ARBA00022989"/>
    </source>
</evidence>
<dbReference type="Proteomes" id="UP000829291">
    <property type="component" value="Chromosome 6"/>
</dbReference>
<comment type="similarity">
    <text evidence="3">Belongs to the glycosyltransferase 2 family.</text>
</comment>
<evidence type="ECO:0000256" key="2">
    <source>
        <dbReference type="ARBA" id="ARBA00004922"/>
    </source>
</evidence>
<dbReference type="InterPro" id="IPR035518">
    <property type="entry name" value="DPG_synthase"/>
</dbReference>
<evidence type="ECO:0000256" key="8">
    <source>
        <dbReference type="ARBA" id="ARBA00022824"/>
    </source>
</evidence>
<evidence type="ECO:0000256" key="1">
    <source>
        <dbReference type="ARBA" id="ARBA00004389"/>
    </source>
</evidence>
<dbReference type="PANTHER" id="PTHR10859:SF91">
    <property type="entry name" value="DOLICHYL-PHOSPHATE BETA-GLUCOSYLTRANSFERASE"/>
    <property type="match status" value="1"/>
</dbReference>
<dbReference type="Pfam" id="PF00535">
    <property type="entry name" value="Glycos_transf_2"/>
    <property type="match status" value="1"/>
</dbReference>
<evidence type="ECO:0000256" key="11">
    <source>
        <dbReference type="ARBA" id="ARBA00023136"/>
    </source>
</evidence>
<dbReference type="KEGG" id="nlo:107221042"/>
<organism evidence="17">
    <name type="scientific">Neodiprion lecontei</name>
    <name type="common">Redheaded pine sawfly</name>
    <dbReference type="NCBI Taxonomy" id="441921"/>
    <lineage>
        <taxon>Eukaryota</taxon>
        <taxon>Metazoa</taxon>
        <taxon>Ecdysozoa</taxon>
        <taxon>Arthropoda</taxon>
        <taxon>Hexapoda</taxon>
        <taxon>Insecta</taxon>
        <taxon>Pterygota</taxon>
        <taxon>Neoptera</taxon>
        <taxon>Endopterygota</taxon>
        <taxon>Hymenoptera</taxon>
        <taxon>Tenthredinoidea</taxon>
        <taxon>Diprionidae</taxon>
        <taxon>Diprioninae</taxon>
        <taxon>Neodiprion</taxon>
    </lineage>
</organism>
<evidence type="ECO:0000256" key="6">
    <source>
        <dbReference type="ARBA" id="ARBA00022679"/>
    </source>
</evidence>
<dbReference type="FunFam" id="3.90.550.10:FF:000068">
    <property type="entry name" value="ALG5, dolichyl-phosphate beta-glucosyltransferase"/>
    <property type="match status" value="1"/>
</dbReference>
<dbReference type="InterPro" id="IPR029044">
    <property type="entry name" value="Nucleotide-diphossugar_trans"/>
</dbReference>
<keyword evidence="5" id="KW-0328">Glycosyltransferase</keyword>
<accession>A0A6J0BM99</accession>
<dbReference type="RefSeq" id="XP_015515377.1">
    <property type="nucleotide sequence ID" value="XM_015659891.2"/>
</dbReference>
<gene>
    <name evidence="17" type="primary">LOC107221042</name>
</gene>
<dbReference type="GO" id="GO:0006487">
    <property type="term" value="P:protein N-linked glycosylation"/>
    <property type="evidence" value="ECO:0007669"/>
    <property type="project" value="TreeGrafter"/>
</dbReference>
<evidence type="ECO:0000256" key="12">
    <source>
        <dbReference type="ARBA" id="ARBA00045097"/>
    </source>
</evidence>
<dbReference type="CTD" id="34134"/>
<reference evidence="17" key="1">
    <citation type="submission" date="2025-08" db="UniProtKB">
        <authorList>
            <consortium name="RefSeq"/>
        </authorList>
    </citation>
    <scope>IDENTIFICATION</scope>
    <source>
        <tissue evidence="17">Thorax and Abdomen</tissue>
    </source>
</reference>
<evidence type="ECO:0000256" key="14">
    <source>
        <dbReference type="SAM" id="Phobius"/>
    </source>
</evidence>
<dbReference type="PANTHER" id="PTHR10859">
    <property type="entry name" value="GLYCOSYL TRANSFERASE"/>
    <property type="match status" value="1"/>
</dbReference>
<comment type="catalytic activity">
    <reaction evidence="12">
        <text>a di-trans,poly-cis-dolichyl phosphate + UDP-alpha-D-glucose = a di-trans,poly-cis-dolichyl beta-D-glucosyl phosphate + UDP</text>
        <dbReference type="Rhea" id="RHEA:15401"/>
        <dbReference type="Rhea" id="RHEA-COMP:19498"/>
        <dbReference type="Rhea" id="RHEA-COMP:19502"/>
        <dbReference type="ChEBI" id="CHEBI:57525"/>
        <dbReference type="ChEBI" id="CHEBI:57683"/>
        <dbReference type="ChEBI" id="CHEBI:58223"/>
        <dbReference type="ChEBI" id="CHEBI:58885"/>
        <dbReference type="EC" id="2.4.1.117"/>
    </reaction>
    <physiologicalReaction direction="left-to-right" evidence="12">
        <dbReference type="Rhea" id="RHEA:15402"/>
    </physiologicalReaction>
</comment>
<dbReference type="Gene3D" id="3.90.550.10">
    <property type="entry name" value="Spore Coat Polysaccharide Biosynthesis Protein SpsA, Chain A"/>
    <property type="match status" value="1"/>
</dbReference>
<evidence type="ECO:0000313" key="16">
    <source>
        <dbReference type="Proteomes" id="UP000829291"/>
    </source>
</evidence>
<dbReference type="GeneID" id="107221042"/>
<dbReference type="InParanoid" id="A0A6J0BM99"/>
<protein>
    <recommendedName>
        <fullName evidence="13">Dolichyl-phosphate beta-glucosyltransferase</fullName>
        <ecNumber evidence="4">2.4.1.117</ecNumber>
    </recommendedName>
</protein>
<dbReference type="GO" id="GO:0005789">
    <property type="term" value="C:endoplasmic reticulum membrane"/>
    <property type="evidence" value="ECO:0007669"/>
    <property type="project" value="UniProtKB-SubCell"/>
</dbReference>
<keyword evidence="9" id="KW-0735">Signal-anchor</keyword>
<evidence type="ECO:0000256" key="9">
    <source>
        <dbReference type="ARBA" id="ARBA00022968"/>
    </source>
</evidence>
<dbReference type="EC" id="2.4.1.117" evidence="4"/>
<feature type="domain" description="Glycosyltransferase 2-like" evidence="15">
    <location>
        <begin position="68"/>
        <end position="177"/>
    </location>
</feature>
<keyword evidence="6" id="KW-0808">Transferase</keyword>
<dbReference type="OrthoDB" id="3784at2759"/>
<keyword evidence="8" id="KW-0256">Endoplasmic reticulum</keyword>
<keyword evidence="11 14" id="KW-0472">Membrane</keyword>
<keyword evidence="7 14" id="KW-0812">Transmembrane</keyword>
<dbReference type="AlphaFoldDB" id="A0A6J0BM99"/>
<comment type="pathway">
    <text evidence="2">Protein modification; protein glycosylation.</text>
</comment>
<dbReference type="GO" id="GO:0004581">
    <property type="term" value="F:dolichyl-phosphate beta-glucosyltransferase activity"/>
    <property type="evidence" value="ECO:0007669"/>
    <property type="project" value="UniProtKB-EC"/>
</dbReference>
<evidence type="ECO:0000256" key="3">
    <source>
        <dbReference type="ARBA" id="ARBA00006739"/>
    </source>
</evidence>
<sequence>MIALEALIGYFALLAVCFLILFCVVLYATTKPYPKVWRHKDENYFYNFHTGEREMFPSLSDDWSVHLSIIVPAYNEEERLLPMLDECIQYLERRKRFGFTYEIIVVSDGSTDGTVTAAQNYSRKYDTVRVLSLVKNRGKGGAIRLGLQSARGSVLLFADADGATKFSDIEKLEASLQQILGCDYTKEPEKVASSDAVVCGSRAHLEKEETAKRSIFRIFLMHGFHFLVWLLCVRGIRDTQCGFKLLTRKTARTLFNALHVEQWAFDVEMLYIAQTLRLPITEIAVTWTEIDGSKVVPIWSWLQMGRDLGLIWLKYRIGAWKIAKVKSD</sequence>
<proteinExistence type="inferred from homology"/>
<dbReference type="CDD" id="cd04188">
    <property type="entry name" value="DPG_synthase"/>
    <property type="match status" value="1"/>
</dbReference>
<keyword evidence="10 14" id="KW-1133">Transmembrane helix</keyword>
<feature type="transmembrane region" description="Helical" evidence="14">
    <location>
        <begin position="6"/>
        <end position="28"/>
    </location>
</feature>
<evidence type="ECO:0000256" key="5">
    <source>
        <dbReference type="ARBA" id="ARBA00022676"/>
    </source>
</evidence>